<feature type="signal peptide" evidence="2">
    <location>
        <begin position="1"/>
        <end position="22"/>
    </location>
</feature>
<evidence type="ECO:0000313" key="3">
    <source>
        <dbReference type="EMBL" id="MPC20328.1"/>
    </source>
</evidence>
<proteinExistence type="predicted"/>
<dbReference type="EMBL" id="VSRR010000860">
    <property type="protein sequence ID" value="MPC20328.1"/>
    <property type="molecule type" value="Genomic_DNA"/>
</dbReference>
<evidence type="ECO:0000313" key="4">
    <source>
        <dbReference type="Proteomes" id="UP000324222"/>
    </source>
</evidence>
<dbReference type="Proteomes" id="UP000324222">
    <property type="component" value="Unassembled WGS sequence"/>
</dbReference>
<evidence type="ECO:0000256" key="1">
    <source>
        <dbReference type="SAM" id="MobiDB-lite"/>
    </source>
</evidence>
<comment type="caution">
    <text evidence="3">The sequence shown here is derived from an EMBL/GenBank/DDBJ whole genome shotgun (WGS) entry which is preliminary data.</text>
</comment>
<feature type="chain" id="PRO_5022705617" evidence="2">
    <location>
        <begin position="23"/>
        <end position="178"/>
    </location>
</feature>
<evidence type="ECO:0000256" key="2">
    <source>
        <dbReference type="SAM" id="SignalP"/>
    </source>
</evidence>
<gene>
    <name evidence="3" type="ORF">E2C01_013268</name>
</gene>
<reference evidence="3 4" key="1">
    <citation type="submission" date="2019-05" db="EMBL/GenBank/DDBJ databases">
        <title>Another draft genome of Portunus trituberculatus and its Hox gene families provides insights of decapod evolution.</title>
        <authorList>
            <person name="Jeong J.-H."/>
            <person name="Song I."/>
            <person name="Kim S."/>
            <person name="Choi T."/>
            <person name="Kim D."/>
            <person name="Ryu S."/>
            <person name="Kim W."/>
        </authorList>
    </citation>
    <scope>NUCLEOTIDE SEQUENCE [LARGE SCALE GENOMIC DNA]</scope>
    <source>
        <tissue evidence="3">Muscle</tissue>
    </source>
</reference>
<name>A0A5B7DG63_PORTR</name>
<organism evidence="3 4">
    <name type="scientific">Portunus trituberculatus</name>
    <name type="common">Swimming crab</name>
    <name type="synonym">Neptunus trituberculatus</name>
    <dbReference type="NCBI Taxonomy" id="210409"/>
    <lineage>
        <taxon>Eukaryota</taxon>
        <taxon>Metazoa</taxon>
        <taxon>Ecdysozoa</taxon>
        <taxon>Arthropoda</taxon>
        <taxon>Crustacea</taxon>
        <taxon>Multicrustacea</taxon>
        <taxon>Malacostraca</taxon>
        <taxon>Eumalacostraca</taxon>
        <taxon>Eucarida</taxon>
        <taxon>Decapoda</taxon>
        <taxon>Pleocyemata</taxon>
        <taxon>Brachyura</taxon>
        <taxon>Eubrachyura</taxon>
        <taxon>Portunoidea</taxon>
        <taxon>Portunidae</taxon>
        <taxon>Portuninae</taxon>
        <taxon>Portunus</taxon>
    </lineage>
</organism>
<dbReference type="AlphaFoldDB" id="A0A5B7DG63"/>
<protein>
    <submittedName>
        <fullName evidence="3">Uncharacterized protein</fullName>
    </submittedName>
</protein>
<keyword evidence="4" id="KW-1185">Reference proteome</keyword>
<sequence length="178" mass="19253">MPRRRPGMALFWALLGPHFSRPRVSAGLGDKDSRPPRPALTPYAHPIDTPSAPCRPCHHRHQLRRSGKGRFIVTQECYYFPDFYVWKRRVYLPVCCFDAIHLPSPLRGLGGGAVGVGVGVAAWVKAAVSSPPLPPPAPSPSTSPAPPGRPHLSQSATSPRLPTPHSPSWFLGRPAAGL</sequence>
<feature type="region of interest" description="Disordered" evidence="1">
    <location>
        <begin position="131"/>
        <end position="178"/>
    </location>
</feature>
<keyword evidence="2" id="KW-0732">Signal</keyword>
<feature type="compositionally biased region" description="Pro residues" evidence="1">
    <location>
        <begin position="131"/>
        <end position="149"/>
    </location>
</feature>
<accession>A0A5B7DG63</accession>